<dbReference type="Pfam" id="PF02367">
    <property type="entry name" value="TsaE"/>
    <property type="match status" value="1"/>
</dbReference>
<evidence type="ECO:0000256" key="5">
    <source>
        <dbReference type="ARBA" id="ARBA00022694"/>
    </source>
</evidence>
<evidence type="ECO:0000256" key="3">
    <source>
        <dbReference type="ARBA" id="ARBA00019010"/>
    </source>
</evidence>
<dbReference type="InterPro" id="IPR027417">
    <property type="entry name" value="P-loop_NTPase"/>
</dbReference>
<accession>X1EQK7</accession>
<keyword evidence="8" id="KW-0067">ATP-binding</keyword>
<dbReference type="InterPro" id="IPR003442">
    <property type="entry name" value="T6A_TsaE"/>
</dbReference>
<protein>
    <recommendedName>
        <fullName evidence="3">tRNA threonylcarbamoyladenosine biosynthesis protein TsaE</fullName>
    </recommendedName>
    <alternativeName>
        <fullName evidence="10">t(6)A37 threonylcarbamoyladenosine biosynthesis protein TsaE</fullName>
    </alternativeName>
</protein>
<reference evidence="11" key="1">
    <citation type="journal article" date="2014" name="Front. Microbiol.">
        <title>High frequency of phylogenetically diverse reductive dehalogenase-homologous genes in deep subseafloor sedimentary metagenomes.</title>
        <authorList>
            <person name="Kawai M."/>
            <person name="Futagami T."/>
            <person name="Toyoda A."/>
            <person name="Takaki Y."/>
            <person name="Nishi S."/>
            <person name="Hori S."/>
            <person name="Arai W."/>
            <person name="Tsubouchi T."/>
            <person name="Morono Y."/>
            <person name="Uchiyama I."/>
            <person name="Ito T."/>
            <person name="Fujiyama A."/>
            <person name="Inagaki F."/>
            <person name="Takami H."/>
        </authorList>
    </citation>
    <scope>NUCLEOTIDE SEQUENCE</scope>
    <source>
        <strain evidence="11">Expedition CK06-06</strain>
    </source>
</reference>
<evidence type="ECO:0000256" key="9">
    <source>
        <dbReference type="ARBA" id="ARBA00022842"/>
    </source>
</evidence>
<dbReference type="PANTHER" id="PTHR33540:SF2">
    <property type="entry name" value="TRNA THREONYLCARBAMOYLADENOSINE BIOSYNTHESIS PROTEIN TSAE"/>
    <property type="match status" value="1"/>
</dbReference>
<keyword evidence="5" id="KW-0819">tRNA processing</keyword>
<evidence type="ECO:0000256" key="8">
    <source>
        <dbReference type="ARBA" id="ARBA00022840"/>
    </source>
</evidence>
<evidence type="ECO:0000256" key="2">
    <source>
        <dbReference type="ARBA" id="ARBA00007599"/>
    </source>
</evidence>
<evidence type="ECO:0000256" key="4">
    <source>
        <dbReference type="ARBA" id="ARBA00022490"/>
    </source>
</evidence>
<gene>
    <name evidence="11" type="ORF">S03H2_13194</name>
</gene>
<dbReference type="NCBIfam" id="TIGR00150">
    <property type="entry name" value="T6A_YjeE"/>
    <property type="match status" value="1"/>
</dbReference>
<comment type="caution">
    <text evidence="11">The sequence shown here is derived from an EMBL/GenBank/DDBJ whole genome shotgun (WGS) entry which is preliminary data.</text>
</comment>
<keyword evidence="6" id="KW-0479">Metal-binding</keyword>
<dbReference type="GO" id="GO:0005737">
    <property type="term" value="C:cytoplasm"/>
    <property type="evidence" value="ECO:0007669"/>
    <property type="project" value="UniProtKB-SubCell"/>
</dbReference>
<evidence type="ECO:0000256" key="7">
    <source>
        <dbReference type="ARBA" id="ARBA00022741"/>
    </source>
</evidence>
<dbReference type="Gene3D" id="3.40.50.300">
    <property type="entry name" value="P-loop containing nucleotide triphosphate hydrolases"/>
    <property type="match status" value="1"/>
</dbReference>
<dbReference type="PANTHER" id="PTHR33540">
    <property type="entry name" value="TRNA THREONYLCARBAMOYLADENOSINE BIOSYNTHESIS PROTEIN TSAE"/>
    <property type="match status" value="1"/>
</dbReference>
<organism evidence="11">
    <name type="scientific">marine sediment metagenome</name>
    <dbReference type="NCBI Taxonomy" id="412755"/>
    <lineage>
        <taxon>unclassified sequences</taxon>
        <taxon>metagenomes</taxon>
        <taxon>ecological metagenomes</taxon>
    </lineage>
</organism>
<name>X1EQK7_9ZZZZ</name>
<evidence type="ECO:0000256" key="10">
    <source>
        <dbReference type="ARBA" id="ARBA00032441"/>
    </source>
</evidence>
<comment type="subcellular location">
    <subcellularLocation>
        <location evidence="1">Cytoplasm</location>
    </subcellularLocation>
</comment>
<dbReference type="GO" id="GO:0002949">
    <property type="term" value="P:tRNA threonylcarbamoyladenosine modification"/>
    <property type="evidence" value="ECO:0007669"/>
    <property type="project" value="InterPro"/>
</dbReference>
<keyword evidence="9" id="KW-0460">Magnesium</keyword>
<dbReference type="GO" id="GO:0005524">
    <property type="term" value="F:ATP binding"/>
    <property type="evidence" value="ECO:0007669"/>
    <property type="project" value="UniProtKB-KW"/>
</dbReference>
<dbReference type="EMBL" id="BARU01006699">
    <property type="protein sequence ID" value="GAH35666.1"/>
    <property type="molecule type" value="Genomic_DNA"/>
</dbReference>
<evidence type="ECO:0000256" key="1">
    <source>
        <dbReference type="ARBA" id="ARBA00004496"/>
    </source>
</evidence>
<sequence>MNPGDIICLIGELGAGKTTLVQGLSSGWGSLDPVTSPSFVLVNVYRRPNGGRLFHLDAYRLNSAAEAEDLDIDSFIAKGPLVVEWADRIQDTLPTERLSVAFHWIDDDQRDLMFSAFGTRYQALLNNFRRQVFGAY</sequence>
<dbReference type="AlphaFoldDB" id="X1EQK7"/>
<evidence type="ECO:0000313" key="11">
    <source>
        <dbReference type="EMBL" id="GAH35666.1"/>
    </source>
</evidence>
<keyword evidence="7" id="KW-0547">Nucleotide-binding</keyword>
<keyword evidence="4" id="KW-0963">Cytoplasm</keyword>
<proteinExistence type="inferred from homology"/>
<dbReference type="GO" id="GO:0046872">
    <property type="term" value="F:metal ion binding"/>
    <property type="evidence" value="ECO:0007669"/>
    <property type="project" value="UniProtKB-KW"/>
</dbReference>
<evidence type="ECO:0000256" key="6">
    <source>
        <dbReference type="ARBA" id="ARBA00022723"/>
    </source>
</evidence>
<dbReference type="SUPFAM" id="SSF52540">
    <property type="entry name" value="P-loop containing nucleoside triphosphate hydrolases"/>
    <property type="match status" value="1"/>
</dbReference>
<comment type="similarity">
    <text evidence="2">Belongs to the TsaE family.</text>
</comment>